<protein>
    <submittedName>
        <fullName evidence="5">Integrase</fullName>
    </submittedName>
</protein>
<dbReference type="EMBL" id="CP017107">
    <property type="protein sequence ID" value="AOO74001.1"/>
    <property type="molecule type" value="Genomic_DNA"/>
</dbReference>
<dbReference type="GO" id="GO:0006310">
    <property type="term" value="P:DNA recombination"/>
    <property type="evidence" value="ECO:0007669"/>
    <property type="project" value="UniProtKB-KW"/>
</dbReference>
<evidence type="ECO:0000256" key="1">
    <source>
        <dbReference type="ARBA" id="ARBA00008857"/>
    </source>
</evidence>
<dbReference type="InterPro" id="IPR010998">
    <property type="entry name" value="Integrase_recombinase_N"/>
</dbReference>
<dbReference type="InterPro" id="IPR011010">
    <property type="entry name" value="DNA_brk_join_enz"/>
</dbReference>
<dbReference type="GO" id="GO:0015074">
    <property type="term" value="P:DNA integration"/>
    <property type="evidence" value="ECO:0007669"/>
    <property type="project" value="InterPro"/>
</dbReference>
<evidence type="ECO:0000256" key="2">
    <source>
        <dbReference type="ARBA" id="ARBA00023125"/>
    </source>
</evidence>
<dbReference type="GO" id="GO:0003677">
    <property type="term" value="F:DNA binding"/>
    <property type="evidence" value="ECO:0007669"/>
    <property type="project" value="UniProtKB-KW"/>
</dbReference>
<dbReference type="Proteomes" id="UP000094723">
    <property type="component" value="Chromosome"/>
</dbReference>
<dbReference type="PANTHER" id="PTHR30349:SF64">
    <property type="entry name" value="PROPHAGE INTEGRASE INTD-RELATED"/>
    <property type="match status" value="1"/>
</dbReference>
<dbReference type="Gene3D" id="1.10.150.130">
    <property type="match status" value="1"/>
</dbReference>
<dbReference type="RefSeq" id="WP_069469351.1">
    <property type="nucleotide sequence ID" value="NZ_CP017107.1"/>
</dbReference>
<organism evidence="5 6">
    <name type="scientific">Ligilactobacillus salivarius</name>
    <dbReference type="NCBI Taxonomy" id="1624"/>
    <lineage>
        <taxon>Bacteria</taxon>
        <taxon>Bacillati</taxon>
        <taxon>Bacillota</taxon>
        <taxon>Bacilli</taxon>
        <taxon>Lactobacillales</taxon>
        <taxon>Lactobacillaceae</taxon>
        <taxon>Ligilactobacillus</taxon>
    </lineage>
</organism>
<gene>
    <name evidence="5" type="ORF">BHF65_07150</name>
</gene>
<dbReference type="CDD" id="cd01189">
    <property type="entry name" value="INT_ICEBs1_C_like"/>
    <property type="match status" value="1"/>
</dbReference>
<dbReference type="Pfam" id="PF00589">
    <property type="entry name" value="Phage_integrase"/>
    <property type="match status" value="1"/>
</dbReference>
<evidence type="ECO:0000256" key="3">
    <source>
        <dbReference type="ARBA" id="ARBA00023172"/>
    </source>
</evidence>
<dbReference type="InterPro" id="IPR050090">
    <property type="entry name" value="Tyrosine_recombinase_XerCD"/>
</dbReference>
<dbReference type="PROSITE" id="PS51898">
    <property type="entry name" value="TYR_RECOMBINASE"/>
    <property type="match status" value="1"/>
</dbReference>
<dbReference type="InterPro" id="IPR013762">
    <property type="entry name" value="Integrase-like_cat_sf"/>
</dbReference>
<dbReference type="AlphaFoldDB" id="A0A1D7TSR4"/>
<sequence length="310" mass="35952">MQKVKTFTKDDLLIDYFDNWIDLYKRGSVRKVTLEKYLNNAKWLKRIASDIKLQDINRSTYQRILNAYAEYHEKQTVVDFHHQIKGMILDAVDEDLIERDPTRKVVFKGKQPRQKKQKYLDQYQVHNLLEDLDLDHGINWDWLILLIAKTGLRFSEALELTPDDFDFMKSTLTVNKTWNYKEDGGFQPTKNKSSMRTIPIDYQTAMRFQAITNGVPKDKPIFVNGPVCNSTPNHRLAKHCKKLGIPVISIHGLRHTHASLLLSTGVSVPSISKRLGHASIATTQKVYLHLISELENQDNDQIMRYLSSLN</sequence>
<dbReference type="InterPro" id="IPR002104">
    <property type="entry name" value="Integrase_catalytic"/>
</dbReference>
<evidence type="ECO:0000313" key="6">
    <source>
        <dbReference type="Proteomes" id="UP000094723"/>
    </source>
</evidence>
<proteinExistence type="inferred from homology"/>
<keyword evidence="2" id="KW-0238">DNA-binding</keyword>
<evidence type="ECO:0000313" key="5">
    <source>
        <dbReference type="EMBL" id="AOO74001.1"/>
    </source>
</evidence>
<dbReference type="Gene3D" id="1.10.443.10">
    <property type="entry name" value="Intergrase catalytic core"/>
    <property type="match status" value="1"/>
</dbReference>
<dbReference type="PANTHER" id="PTHR30349">
    <property type="entry name" value="PHAGE INTEGRASE-RELATED"/>
    <property type="match status" value="1"/>
</dbReference>
<dbReference type="SUPFAM" id="SSF56349">
    <property type="entry name" value="DNA breaking-rejoining enzymes"/>
    <property type="match status" value="1"/>
</dbReference>
<reference evidence="5 6" key="1">
    <citation type="submission" date="2016-09" db="EMBL/GenBank/DDBJ databases">
        <title>Complete Genome Sequence of Lactobacillus salivarius Jin.</title>
        <authorList>
            <person name="Jin N."/>
            <person name="Li C."/>
            <person name="Wang M."/>
            <person name="Ren D."/>
            <person name="Di Y."/>
            <person name="Pan R."/>
            <person name="Du S."/>
            <person name="Lu H."/>
            <person name="Li X."/>
            <person name="Tian M."/>
        </authorList>
    </citation>
    <scope>NUCLEOTIDE SEQUENCE [LARGE SCALE GENOMIC DNA]</scope>
    <source>
        <strain evidence="5 6">CICC 23174</strain>
    </source>
</reference>
<comment type="similarity">
    <text evidence="1">Belongs to the 'phage' integrase family.</text>
</comment>
<keyword evidence="3" id="KW-0233">DNA recombination</keyword>
<accession>A0A1D7TSR4</accession>
<feature type="domain" description="Tyr recombinase" evidence="4">
    <location>
        <begin position="115"/>
        <end position="304"/>
    </location>
</feature>
<evidence type="ECO:0000259" key="4">
    <source>
        <dbReference type="PROSITE" id="PS51898"/>
    </source>
</evidence>
<name>A0A1D7TSR4_9LACO</name>